<accession>A0A914LXP8</accession>
<protein>
    <submittedName>
        <fullName evidence="2">Uncharacterized protein</fullName>
    </submittedName>
</protein>
<reference evidence="2" key="1">
    <citation type="submission" date="2022-11" db="UniProtKB">
        <authorList>
            <consortium name="WormBaseParasite"/>
        </authorList>
    </citation>
    <scope>IDENTIFICATION</scope>
</reference>
<dbReference type="WBParaSite" id="Minc3s01016g19877">
    <property type="protein sequence ID" value="Minc3s01016g19877"/>
    <property type="gene ID" value="Minc3s01016g19877"/>
</dbReference>
<evidence type="ECO:0000313" key="1">
    <source>
        <dbReference type="Proteomes" id="UP000887563"/>
    </source>
</evidence>
<evidence type="ECO:0000313" key="2">
    <source>
        <dbReference type="WBParaSite" id="Minc3s01016g19877"/>
    </source>
</evidence>
<dbReference type="Proteomes" id="UP000887563">
    <property type="component" value="Unplaced"/>
</dbReference>
<dbReference type="AlphaFoldDB" id="A0A914LXP8"/>
<name>A0A914LXP8_MELIC</name>
<sequence length="51" mass="6222">MNRNESLRINKSNDWAIIYLHPNEKHMNRNESLRHMFHSKIVHKINILTLN</sequence>
<proteinExistence type="predicted"/>
<organism evidence="1 2">
    <name type="scientific">Meloidogyne incognita</name>
    <name type="common">Southern root-knot nematode worm</name>
    <name type="synonym">Oxyuris incognita</name>
    <dbReference type="NCBI Taxonomy" id="6306"/>
    <lineage>
        <taxon>Eukaryota</taxon>
        <taxon>Metazoa</taxon>
        <taxon>Ecdysozoa</taxon>
        <taxon>Nematoda</taxon>
        <taxon>Chromadorea</taxon>
        <taxon>Rhabditida</taxon>
        <taxon>Tylenchina</taxon>
        <taxon>Tylenchomorpha</taxon>
        <taxon>Tylenchoidea</taxon>
        <taxon>Meloidogynidae</taxon>
        <taxon>Meloidogyninae</taxon>
        <taxon>Meloidogyne</taxon>
        <taxon>Meloidogyne incognita group</taxon>
    </lineage>
</organism>
<keyword evidence="1" id="KW-1185">Reference proteome</keyword>